<accession>A0ABU4K1N7</accession>
<sequence>MATAEVRDPYVNFNFLVELDSITRGSFHEVSGMESSVEVIEHREGGWNTTPRKFPGQTKHGNLVLKWGMVTDTELYDWHREVVQGKVNRRNGSVILLDHTGAEVARWDFVRAWPTKYTAPGLNAESSDIAIETLELVHEGLERVR</sequence>
<reference evidence="1 2" key="1">
    <citation type="submission" date="2023-10" db="EMBL/GenBank/DDBJ databases">
        <authorList>
            <person name="Wang X.X."/>
        </authorList>
    </citation>
    <scope>NUCLEOTIDE SEQUENCE [LARGE SCALE GENOMIC DNA]</scope>
    <source>
        <strain evidence="1 2">NBRC 12816</strain>
    </source>
</reference>
<dbReference type="InterPro" id="IPR011747">
    <property type="entry name" value="CHP02241"/>
</dbReference>
<comment type="caution">
    <text evidence="1">The sequence shown here is derived from an EMBL/GenBank/DDBJ whole genome shotgun (WGS) entry which is preliminary data.</text>
</comment>
<dbReference type="PANTHER" id="PTHR38009:SF1">
    <property type="entry name" value="CONSERVED HYPOTHETICAL PHAGE TAIL PROTEIN"/>
    <property type="match status" value="1"/>
</dbReference>
<keyword evidence="2" id="KW-1185">Reference proteome</keyword>
<protein>
    <submittedName>
        <fullName evidence="1">Phage tail protein</fullName>
    </submittedName>
</protein>
<evidence type="ECO:0000313" key="1">
    <source>
        <dbReference type="EMBL" id="MDX2291661.1"/>
    </source>
</evidence>
<name>A0ABU4K1N7_9ACTN</name>
<dbReference type="Pfam" id="PF06841">
    <property type="entry name" value="Phage_T4_gp19"/>
    <property type="match status" value="1"/>
</dbReference>
<dbReference type="RefSeq" id="WP_319008204.1">
    <property type="nucleotide sequence ID" value="NZ_JAWJZF010000237.1"/>
</dbReference>
<dbReference type="PANTHER" id="PTHR38009">
    <property type="entry name" value="CONSERVED HYPOTHETICAL PHAGE TAIL PROTEIN"/>
    <property type="match status" value="1"/>
</dbReference>
<organism evidence="1 2">
    <name type="scientific">Streptomyces roseolus</name>
    <dbReference type="NCBI Taxonomy" id="67358"/>
    <lineage>
        <taxon>Bacteria</taxon>
        <taxon>Bacillati</taxon>
        <taxon>Actinomycetota</taxon>
        <taxon>Actinomycetes</taxon>
        <taxon>Kitasatosporales</taxon>
        <taxon>Streptomycetaceae</taxon>
        <taxon>Streptomyces</taxon>
    </lineage>
</organism>
<dbReference type="InterPro" id="IPR010667">
    <property type="entry name" value="Phage_T4_Gp19"/>
</dbReference>
<dbReference type="NCBIfam" id="TIGR02241">
    <property type="entry name" value="conserved hypothetical phage tail region protein"/>
    <property type="match status" value="1"/>
</dbReference>
<evidence type="ECO:0000313" key="2">
    <source>
        <dbReference type="Proteomes" id="UP001278571"/>
    </source>
</evidence>
<dbReference type="EMBL" id="JAWJZF010000237">
    <property type="protein sequence ID" value="MDX2291661.1"/>
    <property type="molecule type" value="Genomic_DNA"/>
</dbReference>
<dbReference type="Proteomes" id="UP001278571">
    <property type="component" value="Unassembled WGS sequence"/>
</dbReference>
<gene>
    <name evidence="1" type="ORF">R2363_05670</name>
</gene>
<proteinExistence type="predicted"/>